<dbReference type="PROSITE" id="PS50850">
    <property type="entry name" value="MFS"/>
    <property type="match status" value="1"/>
</dbReference>
<evidence type="ECO:0000259" key="9">
    <source>
        <dbReference type="PROSITE" id="PS50850"/>
    </source>
</evidence>
<dbReference type="InterPro" id="IPR051084">
    <property type="entry name" value="H+-coupled_symporters"/>
</dbReference>
<feature type="domain" description="Major facilitator superfamily (MFS) profile" evidence="9">
    <location>
        <begin position="23"/>
        <end position="425"/>
    </location>
</feature>
<comment type="subcellular location">
    <subcellularLocation>
        <location evidence="1">Cell membrane</location>
        <topology evidence="1">Multi-pass membrane protein</topology>
    </subcellularLocation>
</comment>
<dbReference type="InterPro" id="IPR036259">
    <property type="entry name" value="MFS_trans_sf"/>
</dbReference>
<feature type="transmembrane region" description="Helical" evidence="8">
    <location>
        <begin position="60"/>
        <end position="80"/>
    </location>
</feature>
<feature type="transmembrane region" description="Helical" evidence="8">
    <location>
        <begin position="364"/>
        <end position="385"/>
    </location>
</feature>
<keyword evidence="7 8" id="KW-0472">Membrane</keyword>
<organism evidence="10 11">
    <name type="scientific">Francisella tularensis subsp. tularensis str. SCHU S4 substr. FSC237</name>
    <dbReference type="NCBI Taxonomy" id="1341660"/>
    <lineage>
        <taxon>Bacteria</taxon>
        <taxon>Pseudomonadati</taxon>
        <taxon>Pseudomonadota</taxon>
        <taxon>Gammaproteobacteria</taxon>
        <taxon>Thiotrichales</taxon>
        <taxon>Francisellaceae</taxon>
        <taxon>Francisella</taxon>
    </lineage>
</organism>
<evidence type="ECO:0000256" key="8">
    <source>
        <dbReference type="SAM" id="Phobius"/>
    </source>
</evidence>
<keyword evidence="2" id="KW-0813">Transport</keyword>
<feature type="transmembrane region" description="Helical" evidence="8">
    <location>
        <begin position="241"/>
        <end position="260"/>
    </location>
</feature>
<sequence>MIRYFYSNFEIRDKKMKDLQLKTIFLCSLGMVLEYFDFIIYLSFSEVIGTHLLHSSNSQLIVLLIFALGFITRPIGGIIFGQFGDRVGRKKVLIAAVLMMTIGTLGIGLIPDASVIGIYAGLLLLTFRIMQGLSAGGEVNSAFTYLNETIITNKIYPIAAIMISAAIGVMLAKLLTIILNFIFPENYAWRIAFILGSTLEIITFYIRKELHESPLFTQLLQTNQLTKNPIVELFKHYKMPLLGCFLMTANVMSCITLFYYAFPSYLANLSSYSSNSMLKISIIGLLMMCIFGLLSALLIKKDSIPKLDNWFLLLSSILSIWLCYAFIHNSHYMVAYLVYSILFSAYIMIAQYRCINALPVKVRLVGMGIGYGLGSAVFVGFMPLITQSLILEYHSLYIPAFIAIIKAILSLVGSIILNITSHTKKINL</sequence>
<feature type="transmembrane region" description="Helical" evidence="8">
    <location>
        <begin position="21"/>
        <end position="40"/>
    </location>
</feature>
<dbReference type="Gene3D" id="1.20.1250.20">
    <property type="entry name" value="MFS general substrate transporter like domains"/>
    <property type="match status" value="2"/>
</dbReference>
<reference evidence="10 11" key="1">
    <citation type="submission" date="2014-03" db="EMBL/GenBank/DDBJ databases">
        <title>The Genome Sequence of Francisella tularensis subsp. tularensis str. SCHU S4 substr. FSC043.</title>
        <authorList>
            <consortium name="The Broad Institute Genomics Platform"/>
            <consortium name="The Broad Institute Genome Sequencing Center for Infectious Disease"/>
            <person name="Chapman S.B."/>
            <person name="Guina T."/>
            <person name="Gelhaus C."/>
            <person name="Comer J."/>
            <person name="Sellati T."/>
            <person name="Sjostedt A."/>
            <person name="Young S.K."/>
            <person name="Zeng Q."/>
            <person name="Gargeya S."/>
            <person name="Abouelleil A."/>
            <person name="Alvarado L."/>
            <person name="Chapman S.B."/>
            <person name="Gainer-Dewar J."/>
            <person name="Goldberg J."/>
            <person name="Griggs A."/>
            <person name="Gujja S."/>
            <person name="Hansen M."/>
            <person name="Howarth C."/>
            <person name="Imamovic A."/>
            <person name="Larimer J."/>
            <person name="Murphy C."/>
            <person name="Naylor J."/>
            <person name="Pearson M."/>
            <person name="Poon T.W."/>
            <person name="Priest M."/>
            <person name="Roberts A."/>
            <person name="Saif S."/>
            <person name="Shea T."/>
            <person name="Sykes S."/>
            <person name="Wortman J."/>
            <person name="Nusbaum C."/>
            <person name="Birren B."/>
        </authorList>
    </citation>
    <scope>NUCLEOTIDE SEQUENCE [LARGE SCALE GENOMIC DNA]</scope>
    <source>
        <strain evidence="10 11">Schu S4</strain>
    </source>
</reference>
<dbReference type="InterPro" id="IPR020846">
    <property type="entry name" value="MFS_dom"/>
</dbReference>
<evidence type="ECO:0000256" key="7">
    <source>
        <dbReference type="ARBA" id="ARBA00023136"/>
    </source>
</evidence>
<feature type="transmembrane region" description="Helical" evidence="8">
    <location>
        <begin position="92"/>
        <end position="110"/>
    </location>
</feature>
<evidence type="ECO:0000256" key="4">
    <source>
        <dbReference type="ARBA" id="ARBA00022692"/>
    </source>
</evidence>
<feature type="transmembrane region" description="Helical" evidence="8">
    <location>
        <begin position="397"/>
        <end position="419"/>
    </location>
</feature>
<feature type="transmembrane region" description="Helical" evidence="8">
    <location>
        <begin position="333"/>
        <end position="352"/>
    </location>
</feature>
<dbReference type="Proteomes" id="UP000023806">
    <property type="component" value="Unassembled WGS sequence"/>
</dbReference>
<evidence type="ECO:0000313" key="11">
    <source>
        <dbReference type="Proteomes" id="UP000023806"/>
    </source>
</evidence>
<dbReference type="InterPro" id="IPR011701">
    <property type="entry name" value="MFS"/>
</dbReference>
<evidence type="ECO:0000256" key="3">
    <source>
        <dbReference type="ARBA" id="ARBA00022475"/>
    </source>
</evidence>
<dbReference type="EMBL" id="JIDS01000002">
    <property type="protein sequence ID" value="EZK39311.1"/>
    <property type="molecule type" value="Genomic_DNA"/>
</dbReference>
<keyword evidence="4 8" id="KW-0812">Transmembrane</keyword>
<gene>
    <name evidence="10" type="ORF">P250_04106</name>
</gene>
<evidence type="ECO:0000256" key="5">
    <source>
        <dbReference type="ARBA" id="ARBA00022847"/>
    </source>
</evidence>
<proteinExistence type="predicted"/>
<dbReference type="Pfam" id="PF07690">
    <property type="entry name" value="MFS_1"/>
    <property type="match status" value="1"/>
</dbReference>
<feature type="transmembrane region" description="Helical" evidence="8">
    <location>
        <begin position="280"/>
        <end position="298"/>
    </location>
</feature>
<dbReference type="SUPFAM" id="SSF103473">
    <property type="entry name" value="MFS general substrate transporter"/>
    <property type="match status" value="1"/>
</dbReference>
<feature type="transmembrane region" description="Helical" evidence="8">
    <location>
        <begin position="187"/>
        <end position="206"/>
    </location>
</feature>
<feature type="transmembrane region" description="Helical" evidence="8">
    <location>
        <begin position="155"/>
        <end position="181"/>
    </location>
</feature>
<dbReference type="PANTHER" id="PTHR43528">
    <property type="entry name" value="ALPHA-KETOGLUTARATE PERMEASE"/>
    <property type="match status" value="1"/>
</dbReference>
<feature type="transmembrane region" description="Helical" evidence="8">
    <location>
        <begin position="116"/>
        <end position="134"/>
    </location>
</feature>
<evidence type="ECO:0000256" key="6">
    <source>
        <dbReference type="ARBA" id="ARBA00022989"/>
    </source>
</evidence>
<dbReference type="PANTHER" id="PTHR43528:SF7">
    <property type="entry name" value="MFS TRANSPORTER"/>
    <property type="match status" value="1"/>
</dbReference>
<dbReference type="GO" id="GO:0015293">
    <property type="term" value="F:symporter activity"/>
    <property type="evidence" value="ECO:0007669"/>
    <property type="project" value="UniProtKB-KW"/>
</dbReference>
<dbReference type="GO" id="GO:0005886">
    <property type="term" value="C:plasma membrane"/>
    <property type="evidence" value="ECO:0007669"/>
    <property type="project" value="UniProtKB-SubCell"/>
</dbReference>
<evidence type="ECO:0000313" key="10">
    <source>
        <dbReference type="EMBL" id="EZK39311.1"/>
    </source>
</evidence>
<evidence type="ECO:0000256" key="1">
    <source>
        <dbReference type="ARBA" id="ARBA00004651"/>
    </source>
</evidence>
<name>A0AAD3G635_FRATT</name>
<accession>A0AAD3G635</accession>
<feature type="transmembrane region" description="Helical" evidence="8">
    <location>
        <begin position="310"/>
        <end position="327"/>
    </location>
</feature>
<keyword evidence="5" id="KW-0769">Symport</keyword>
<keyword evidence="6 8" id="KW-1133">Transmembrane helix</keyword>
<comment type="caution">
    <text evidence="10">The sequence shown here is derived from an EMBL/GenBank/DDBJ whole genome shotgun (WGS) entry which is preliminary data.</text>
</comment>
<dbReference type="AlphaFoldDB" id="A0AAD3G635"/>
<keyword evidence="3" id="KW-1003">Cell membrane</keyword>
<evidence type="ECO:0000256" key="2">
    <source>
        <dbReference type="ARBA" id="ARBA00022448"/>
    </source>
</evidence>
<protein>
    <recommendedName>
        <fullName evidence="9">Major facilitator superfamily (MFS) profile domain-containing protein</fullName>
    </recommendedName>
</protein>